<reference evidence="2" key="1">
    <citation type="submission" date="2013-07" db="EMBL/GenBank/DDBJ databases">
        <title>The genome of Eucalyptus grandis.</title>
        <authorList>
            <person name="Schmutz J."/>
            <person name="Hayes R."/>
            <person name="Myburg A."/>
            <person name="Tuskan G."/>
            <person name="Grattapaglia D."/>
            <person name="Rokhsar D.S."/>
        </authorList>
    </citation>
    <scope>NUCLEOTIDE SEQUENCE</scope>
    <source>
        <tissue evidence="2">Leaf extractions</tissue>
    </source>
</reference>
<evidence type="ECO:0000313" key="2">
    <source>
        <dbReference type="EMBL" id="KCW72590.1"/>
    </source>
</evidence>
<feature type="region of interest" description="Disordered" evidence="1">
    <location>
        <begin position="1"/>
        <end position="54"/>
    </location>
</feature>
<protein>
    <submittedName>
        <fullName evidence="2">Uncharacterized protein</fullName>
    </submittedName>
</protein>
<feature type="compositionally biased region" description="Low complexity" evidence="1">
    <location>
        <begin position="1"/>
        <end position="10"/>
    </location>
</feature>
<dbReference type="AlphaFoldDB" id="A0A059C3T1"/>
<gene>
    <name evidence="2" type="ORF">EUGRSUZ_E01060</name>
</gene>
<evidence type="ECO:0000256" key="1">
    <source>
        <dbReference type="SAM" id="MobiDB-lite"/>
    </source>
</evidence>
<dbReference type="Gramene" id="KCW72590">
    <property type="protein sequence ID" value="KCW72590"/>
    <property type="gene ID" value="EUGRSUZ_E01060"/>
</dbReference>
<organism evidence="2">
    <name type="scientific">Eucalyptus grandis</name>
    <name type="common">Flooded gum</name>
    <dbReference type="NCBI Taxonomy" id="71139"/>
    <lineage>
        <taxon>Eukaryota</taxon>
        <taxon>Viridiplantae</taxon>
        <taxon>Streptophyta</taxon>
        <taxon>Embryophyta</taxon>
        <taxon>Tracheophyta</taxon>
        <taxon>Spermatophyta</taxon>
        <taxon>Magnoliopsida</taxon>
        <taxon>eudicotyledons</taxon>
        <taxon>Gunneridae</taxon>
        <taxon>Pentapetalae</taxon>
        <taxon>rosids</taxon>
        <taxon>malvids</taxon>
        <taxon>Myrtales</taxon>
        <taxon>Myrtaceae</taxon>
        <taxon>Myrtoideae</taxon>
        <taxon>Eucalypteae</taxon>
        <taxon>Eucalyptus</taxon>
    </lineage>
</organism>
<accession>A0A059C3T1</accession>
<proteinExistence type="predicted"/>
<sequence>MTIITIETTTPDPPSKPSHHRRELEKHIQSSSTDDELSSSSHRRSHRRPWSTSIRLHTRRRRRCPGLGLVDGDVPPVEVLAVHALDRVPHRLLVAEGDESEAAGPPSLAIVDNLQKGTNRQRKQDQIRTVTRQGSVLSIDLPSLVDKDEDGRTDSRHSNIITFSQEF</sequence>
<dbReference type="EMBL" id="KK198757">
    <property type="protein sequence ID" value="KCW72590.1"/>
    <property type="molecule type" value="Genomic_DNA"/>
</dbReference>
<dbReference type="InParanoid" id="A0A059C3T1"/>
<name>A0A059C3T1_EUCGR</name>